<dbReference type="EMBL" id="AP021875">
    <property type="protein sequence ID" value="BBO73225.1"/>
    <property type="molecule type" value="Genomic_DNA"/>
</dbReference>
<evidence type="ECO:0008006" key="3">
    <source>
        <dbReference type="Google" id="ProtNLM"/>
    </source>
</evidence>
<accession>A0A5K7YXT7</accession>
<sequence>MFAVEKTLLTDRQTIYVPAYSHIYSGNRERPFLLAVTLSIRNIDPKYPIIITVVDYYETQGKRLKKYLTEPKILKPMESLRYIIPERDKSGGSGANFIVEWKSDKPVNTPIVESVMIGTQNQQGVSFTSRGRKIITYE</sequence>
<dbReference type="AlphaFoldDB" id="A0A5K7YXT7"/>
<dbReference type="Pfam" id="PF11322">
    <property type="entry name" value="DUF3124"/>
    <property type="match status" value="1"/>
</dbReference>
<evidence type="ECO:0000313" key="2">
    <source>
        <dbReference type="Proteomes" id="UP000427769"/>
    </source>
</evidence>
<dbReference type="InterPro" id="IPR021471">
    <property type="entry name" value="DUF3124"/>
</dbReference>
<name>A0A5K7YXT7_9BACT</name>
<protein>
    <recommendedName>
        <fullName evidence="3">DUF3124 domain-containing protein</fullName>
    </recommendedName>
</protein>
<keyword evidence="2" id="KW-1185">Reference proteome</keyword>
<reference evidence="1 2" key="1">
    <citation type="submission" date="2019-11" db="EMBL/GenBank/DDBJ databases">
        <title>Comparative genomics of hydrocarbon-degrading Desulfosarcina strains.</title>
        <authorList>
            <person name="Watanabe M."/>
            <person name="Kojima H."/>
            <person name="Fukui M."/>
        </authorList>
    </citation>
    <scope>NUCLEOTIDE SEQUENCE [LARGE SCALE GENOMIC DNA]</scope>
    <source>
        <strain evidence="1 2">PP31</strain>
    </source>
</reference>
<dbReference type="KEGG" id="dwd:DSCW_06420"/>
<proteinExistence type="predicted"/>
<evidence type="ECO:0000313" key="1">
    <source>
        <dbReference type="EMBL" id="BBO73225.1"/>
    </source>
</evidence>
<organism evidence="1 2">
    <name type="scientific">Desulfosarcina widdelii</name>
    <dbReference type="NCBI Taxonomy" id="947919"/>
    <lineage>
        <taxon>Bacteria</taxon>
        <taxon>Pseudomonadati</taxon>
        <taxon>Thermodesulfobacteriota</taxon>
        <taxon>Desulfobacteria</taxon>
        <taxon>Desulfobacterales</taxon>
        <taxon>Desulfosarcinaceae</taxon>
        <taxon>Desulfosarcina</taxon>
    </lineage>
</organism>
<gene>
    <name evidence="1" type="ORF">DSCW_06420</name>
</gene>
<dbReference type="Proteomes" id="UP000427769">
    <property type="component" value="Chromosome"/>
</dbReference>